<keyword evidence="3" id="KW-0067">ATP-binding</keyword>
<dbReference type="GO" id="GO:0009113">
    <property type="term" value="P:purine nucleobase biosynthetic process"/>
    <property type="evidence" value="ECO:0007669"/>
    <property type="project" value="InterPro"/>
</dbReference>
<evidence type="ECO:0000256" key="3">
    <source>
        <dbReference type="ARBA" id="ARBA00022840"/>
    </source>
</evidence>
<proteinExistence type="predicted"/>
<reference evidence="5" key="1">
    <citation type="submission" date="2022-10" db="EMBL/GenBank/DDBJ databases">
        <title>Tapping the CABI collections for fungal endophytes: first genome assemblies for Collariella, Neodidymelliopsis, Ascochyta clinopodiicola, Didymella pomorum, Didymosphaeria variabile, Neocosmospora piperis and Neocucurbitaria cava.</title>
        <authorList>
            <person name="Hill R."/>
        </authorList>
    </citation>
    <scope>NUCLEOTIDE SEQUENCE</scope>
    <source>
        <strain evidence="5">IMI 366586</strain>
    </source>
</reference>
<dbReference type="SUPFAM" id="SSF56059">
    <property type="entry name" value="Glutathione synthetase ATP-binding domain-like"/>
    <property type="match status" value="1"/>
</dbReference>
<organism evidence="5 6">
    <name type="scientific">Fusarium piperis</name>
    <dbReference type="NCBI Taxonomy" id="1435070"/>
    <lineage>
        <taxon>Eukaryota</taxon>
        <taxon>Fungi</taxon>
        <taxon>Dikarya</taxon>
        <taxon>Ascomycota</taxon>
        <taxon>Pezizomycotina</taxon>
        <taxon>Sordariomycetes</taxon>
        <taxon>Hypocreomycetidae</taxon>
        <taxon>Hypocreales</taxon>
        <taxon>Nectriaceae</taxon>
        <taxon>Fusarium</taxon>
        <taxon>Fusarium solani species complex</taxon>
    </lineage>
</organism>
<dbReference type="Gene3D" id="3.30.470.20">
    <property type="entry name" value="ATP-grasp fold, B domain"/>
    <property type="match status" value="1"/>
</dbReference>
<name>A0A9W8TDJ6_9HYPO</name>
<feature type="domain" description="Phosphoribosylglycinamide synthetase ATP-grasp (A)" evidence="4">
    <location>
        <begin position="129"/>
        <end position="259"/>
    </location>
</feature>
<accession>A0A9W8TDJ6</accession>
<dbReference type="EMBL" id="JAPEUR010000452">
    <property type="protein sequence ID" value="KAJ4309226.1"/>
    <property type="molecule type" value="Genomic_DNA"/>
</dbReference>
<keyword evidence="2" id="KW-0547">Nucleotide-binding</keyword>
<keyword evidence="6" id="KW-1185">Reference proteome</keyword>
<dbReference type="SMART" id="SM01209">
    <property type="entry name" value="GARS_A"/>
    <property type="match status" value="1"/>
</dbReference>
<dbReference type="AlphaFoldDB" id="A0A9W8TDJ6"/>
<dbReference type="PANTHER" id="PTHR43472:SF1">
    <property type="entry name" value="PHOSPHORIBOSYLAMINE--GLYCINE LIGASE, CHLOROPLASTIC"/>
    <property type="match status" value="1"/>
</dbReference>
<sequence>MIPKTRLRSTGSNADYSARFYYLVKLLLIPGQCIKDFLLRNWERPRNKPGFTQDLPVLCAQLRTLPVSNCYKGHGRVNLYKSSYCKTSVKTWTAMKWLSAPNLGGFALEPCRTASKQASTSTWYNDCIEITDPRWVVKASGLAAGKGVAPADNAAEAVDAVKSLMIDCLFGSAGRGIAIEELLEGREISMTLMTDGKTWKLFPAGQDAQRIYDGNIGPNTGGMGVIASPDSLAEWEMHEIELTILEPTIEGLRQEGKGYLLTQLT</sequence>
<evidence type="ECO:0000313" key="5">
    <source>
        <dbReference type="EMBL" id="KAJ4309226.1"/>
    </source>
</evidence>
<dbReference type="Gene3D" id="3.30.1490.20">
    <property type="entry name" value="ATP-grasp fold, A domain"/>
    <property type="match status" value="1"/>
</dbReference>
<evidence type="ECO:0000256" key="2">
    <source>
        <dbReference type="ARBA" id="ARBA00022741"/>
    </source>
</evidence>
<comment type="caution">
    <text evidence="5">The sequence shown here is derived from an EMBL/GenBank/DDBJ whole genome shotgun (WGS) entry which is preliminary data.</text>
</comment>
<dbReference type="GO" id="GO:0004637">
    <property type="term" value="F:phosphoribosylamine-glycine ligase activity"/>
    <property type="evidence" value="ECO:0007669"/>
    <property type="project" value="InterPro"/>
</dbReference>
<dbReference type="OrthoDB" id="2018833at2759"/>
<dbReference type="InterPro" id="IPR013815">
    <property type="entry name" value="ATP_grasp_subdomain_1"/>
</dbReference>
<gene>
    <name evidence="5" type="ORF">N0V84_011626</name>
</gene>
<keyword evidence="1" id="KW-0436">Ligase</keyword>
<evidence type="ECO:0000256" key="1">
    <source>
        <dbReference type="ARBA" id="ARBA00022598"/>
    </source>
</evidence>
<dbReference type="InterPro" id="IPR020561">
    <property type="entry name" value="PRibGlycinamid_synth_ATP-grasp"/>
</dbReference>
<dbReference type="Proteomes" id="UP001140502">
    <property type="component" value="Unassembled WGS sequence"/>
</dbReference>
<evidence type="ECO:0000259" key="4">
    <source>
        <dbReference type="Pfam" id="PF01071"/>
    </source>
</evidence>
<dbReference type="PANTHER" id="PTHR43472">
    <property type="entry name" value="PHOSPHORIBOSYLAMINE--GLYCINE LIGASE"/>
    <property type="match status" value="1"/>
</dbReference>
<protein>
    <recommendedName>
        <fullName evidence="4">Phosphoribosylglycinamide synthetase ATP-grasp (A) domain-containing protein</fullName>
    </recommendedName>
</protein>
<evidence type="ECO:0000313" key="6">
    <source>
        <dbReference type="Proteomes" id="UP001140502"/>
    </source>
</evidence>
<dbReference type="GO" id="GO:0005524">
    <property type="term" value="F:ATP binding"/>
    <property type="evidence" value="ECO:0007669"/>
    <property type="project" value="UniProtKB-KW"/>
</dbReference>
<dbReference type="InterPro" id="IPR000115">
    <property type="entry name" value="PRibGlycinamide_synth"/>
</dbReference>
<dbReference type="Pfam" id="PF01071">
    <property type="entry name" value="GARS_A"/>
    <property type="match status" value="1"/>
</dbReference>